<feature type="chain" id="PRO_5045847938" evidence="2">
    <location>
        <begin position="23"/>
        <end position="204"/>
    </location>
</feature>
<feature type="signal peptide" evidence="2">
    <location>
        <begin position="1"/>
        <end position="22"/>
    </location>
</feature>
<sequence>MAILTAAIVACAFIAACGMSPANPVQDSEAESTPTPTANAFAAGSLQDPLEGATAVHTGKPIAVRIPSLGVSTPLESLTIGPSGELGAPIDYNRAGWYVDGPVPGEIGPAVIAGHVDSVTGIAVFSRLAELKAGDEVYVDTESGRSLRFIVTTRMQSAKATFPSADVYRNVPRPELRLITCAGVFDRSVGHYTDNLIVFAALAL</sequence>
<dbReference type="SUPFAM" id="SSF63817">
    <property type="entry name" value="Sortase"/>
    <property type="match status" value="1"/>
</dbReference>
<comment type="caution">
    <text evidence="3">The sequence shown here is derived from an EMBL/GenBank/DDBJ whole genome shotgun (WGS) entry which is preliminary data.</text>
</comment>
<gene>
    <name evidence="3" type="ORF">WJX64_03155</name>
</gene>
<evidence type="ECO:0000256" key="1">
    <source>
        <dbReference type="ARBA" id="ARBA00022801"/>
    </source>
</evidence>
<keyword evidence="4" id="KW-1185">Reference proteome</keyword>
<reference evidence="3 4" key="1">
    <citation type="submission" date="2024-03" db="EMBL/GenBank/DDBJ databases">
        <title>YIM 134122 draft genome.</title>
        <authorList>
            <person name="Zuo S."/>
            <person name="Xiong L."/>
        </authorList>
    </citation>
    <scope>NUCLEOTIDE SEQUENCE [LARGE SCALE GENOMIC DNA]</scope>
    <source>
        <strain evidence="3 4">YIM 134122</strain>
    </source>
</reference>
<protein>
    <submittedName>
        <fullName evidence="3">Class F sortase</fullName>
    </submittedName>
</protein>
<dbReference type="RefSeq" id="WP_342111728.1">
    <property type="nucleotide sequence ID" value="NZ_JBCAUN010000001.1"/>
</dbReference>
<proteinExistence type="predicted"/>
<evidence type="ECO:0000313" key="4">
    <source>
        <dbReference type="Proteomes" id="UP001425155"/>
    </source>
</evidence>
<dbReference type="CDD" id="cd05829">
    <property type="entry name" value="Sortase_F"/>
    <property type="match status" value="1"/>
</dbReference>
<accession>A0ABU9W0K4</accession>
<evidence type="ECO:0000313" key="3">
    <source>
        <dbReference type="EMBL" id="MEN1945534.1"/>
    </source>
</evidence>
<name>A0ABU9W0K4_9MICO</name>
<dbReference type="InterPro" id="IPR023365">
    <property type="entry name" value="Sortase_dom-sf"/>
</dbReference>
<evidence type="ECO:0000256" key="2">
    <source>
        <dbReference type="SAM" id="SignalP"/>
    </source>
</evidence>
<dbReference type="InterPro" id="IPR005754">
    <property type="entry name" value="Sortase"/>
</dbReference>
<keyword evidence="2" id="KW-0732">Signal</keyword>
<dbReference type="Proteomes" id="UP001425155">
    <property type="component" value="Unassembled WGS sequence"/>
</dbReference>
<dbReference type="Pfam" id="PF04203">
    <property type="entry name" value="Sortase"/>
    <property type="match status" value="1"/>
</dbReference>
<organism evidence="3 4">
    <name type="scientific">Leifsonia stereocauli</name>
    <dbReference type="NCBI Taxonomy" id="3134136"/>
    <lineage>
        <taxon>Bacteria</taxon>
        <taxon>Bacillati</taxon>
        <taxon>Actinomycetota</taxon>
        <taxon>Actinomycetes</taxon>
        <taxon>Micrococcales</taxon>
        <taxon>Microbacteriaceae</taxon>
        <taxon>Leifsonia</taxon>
    </lineage>
</organism>
<keyword evidence="1" id="KW-0378">Hydrolase</keyword>
<dbReference type="Gene3D" id="2.40.260.10">
    <property type="entry name" value="Sortase"/>
    <property type="match status" value="1"/>
</dbReference>
<dbReference type="EMBL" id="JBCLVG010000001">
    <property type="protein sequence ID" value="MEN1945534.1"/>
    <property type="molecule type" value="Genomic_DNA"/>
</dbReference>
<dbReference type="InterPro" id="IPR042001">
    <property type="entry name" value="Sortase_F"/>
</dbReference>